<dbReference type="Proteomes" id="UP000292685">
    <property type="component" value="Unassembled WGS sequence"/>
</dbReference>
<dbReference type="SUPFAM" id="SSF51161">
    <property type="entry name" value="Trimeric LpxA-like enzymes"/>
    <property type="match status" value="1"/>
</dbReference>
<accession>A0A4Q8ACW9</accession>
<dbReference type="AlphaFoldDB" id="A0A4Q8ACW9"/>
<reference evidence="4 5" key="1">
    <citation type="submission" date="2019-02" db="EMBL/GenBank/DDBJ databases">
        <title>Sequencing the genomes of 1000 actinobacteria strains.</title>
        <authorList>
            <person name="Klenk H.-P."/>
        </authorList>
    </citation>
    <scope>NUCLEOTIDE SEQUENCE [LARGE SCALE GENOMIC DNA]</scope>
    <source>
        <strain evidence="4 5">DSM 17364</strain>
    </source>
</reference>
<comment type="caution">
    <text evidence="4">The sequence shown here is derived from an EMBL/GenBank/DDBJ whole genome shotgun (WGS) entry which is preliminary data.</text>
</comment>
<evidence type="ECO:0000256" key="2">
    <source>
        <dbReference type="ARBA" id="ARBA00022679"/>
    </source>
</evidence>
<sequence>MDYSLAVTDHFFLTLRIDDLAGLRAVHFLKNGTIVHKTAYSRESEWRYPMSHNGDYSCVIFTRLPDGSVERTKTRSLRFAAATPVPAAPKNEEFAVVGVNTVTGIALEVLADSKNIVEVIDPTRTLCGTAFGLPITHAPRSGVLTIGHENYRAAVELDFPYRLSSADDNILTRALCRNSAIDIYRMARSFYLRGLLEGANFLQNYILVKFNSRIPYKAVIGAGTRLGVGGISAVVHPDARIGENCVIGQQVTIGSRGKPGDLPVIGDNVFIGPGSMCLGGKIGDNVTVGAGSVVLDDVPPNVVVAGVPAKVIRHKE</sequence>
<dbReference type="Gene3D" id="2.160.10.10">
    <property type="entry name" value="Hexapeptide repeat proteins"/>
    <property type="match status" value="1"/>
</dbReference>
<protein>
    <submittedName>
        <fullName evidence="4">Serine O-acetyltransferase</fullName>
    </submittedName>
</protein>
<dbReference type="GO" id="GO:0016746">
    <property type="term" value="F:acyltransferase activity"/>
    <property type="evidence" value="ECO:0007669"/>
    <property type="project" value="UniProtKB-KW"/>
</dbReference>
<dbReference type="PANTHER" id="PTHR42811">
    <property type="entry name" value="SERINE ACETYLTRANSFERASE"/>
    <property type="match status" value="1"/>
</dbReference>
<keyword evidence="3" id="KW-0012">Acyltransferase</keyword>
<name>A0A4Q8ACW9_9MICC</name>
<dbReference type="OrthoDB" id="2643438at2"/>
<gene>
    <name evidence="4" type="ORF">EV380_1162</name>
</gene>
<dbReference type="Pfam" id="PF14602">
    <property type="entry name" value="Hexapep_2"/>
    <property type="match status" value="2"/>
</dbReference>
<dbReference type="RefSeq" id="WP_130449958.1">
    <property type="nucleotide sequence ID" value="NZ_SHLA01000001.1"/>
</dbReference>
<dbReference type="EMBL" id="SHLA01000001">
    <property type="protein sequence ID" value="RZU61591.1"/>
    <property type="molecule type" value="Genomic_DNA"/>
</dbReference>
<dbReference type="InterPro" id="IPR001451">
    <property type="entry name" value="Hexapep"/>
</dbReference>
<keyword evidence="2 4" id="KW-0808">Transferase</keyword>
<evidence type="ECO:0000256" key="3">
    <source>
        <dbReference type="ARBA" id="ARBA00023315"/>
    </source>
</evidence>
<evidence type="ECO:0000256" key="1">
    <source>
        <dbReference type="ARBA" id="ARBA00007274"/>
    </source>
</evidence>
<dbReference type="InterPro" id="IPR011004">
    <property type="entry name" value="Trimer_LpxA-like_sf"/>
</dbReference>
<proteinExistence type="inferred from homology"/>
<keyword evidence="5" id="KW-1185">Reference proteome</keyword>
<comment type="similarity">
    <text evidence="1">Belongs to the transferase hexapeptide repeat family.</text>
</comment>
<evidence type="ECO:0000313" key="4">
    <source>
        <dbReference type="EMBL" id="RZU61591.1"/>
    </source>
</evidence>
<evidence type="ECO:0000313" key="5">
    <source>
        <dbReference type="Proteomes" id="UP000292685"/>
    </source>
</evidence>
<dbReference type="InterPro" id="IPR045304">
    <property type="entry name" value="LbH_SAT"/>
</dbReference>
<organism evidence="4 5">
    <name type="scientific">Zhihengliuella halotolerans</name>
    <dbReference type="NCBI Taxonomy" id="370736"/>
    <lineage>
        <taxon>Bacteria</taxon>
        <taxon>Bacillati</taxon>
        <taxon>Actinomycetota</taxon>
        <taxon>Actinomycetes</taxon>
        <taxon>Micrococcales</taxon>
        <taxon>Micrococcaceae</taxon>
        <taxon>Zhihengliuella</taxon>
    </lineage>
</organism>
<dbReference type="CDD" id="cd03354">
    <property type="entry name" value="LbH_SAT"/>
    <property type="match status" value="1"/>
</dbReference>